<dbReference type="GO" id="GO:0016787">
    <property type="term" value="F:hydrolase activity"/>
    <property type="evidence" value="ECO:0007669"/>
    <property type="project" value="UniProtKB-KW"/>
</dbReference>
<dbReference type="GO" id="GO:0046872">
    <property type="term" value="F:metal ion binding"/>
    <property type="evidence" value="ECO:0007669"/>
    <property type="project" value="UniProtKB-KW"/>
</dbReference>
<dbReference type="Proteomes" id="UP000527324">
    <property type="component" value="Unassembled WGS sequence"/>
</dbReference>
<gene>
    <name evidence="9" type="ORF">GGQ93_001662</name>
</gene>
<dbReference type="GO" id="GO:0004518">
    <property type="term" value="F:nuclease activity"/>
    <property type="evidence" value="ECO:0007669"/>
    <property type="project" value="UniProtKB-KW"/>
</dbReference>
<dbReference type="PANTHER" id="PTHR33653:SF1">
    <property type="entry name" value="RIBONUCLEASE VAPC2"/>
    <property type="match status" value="1"/>
</dbReference>
<comment type="cofactor">
    <cofactor evidence="1">
        <name>Mg(2+)</name>
        <dbReference type="ChEBI" id="CHEBI:18420"/>
    </cofactor>
</comment>
<comment type="similarity">
    <text evidence="7">Belongs to the PINc/VapC protein family.</text>
</comment>
<dbReference type="GeneID" id="88840446"/>
<organism evidence="9 10">
    <name type="scientific">Brevundimonas aurantiaca</name>
    <dbReference type="NCBI Taxonomy" id="74316"/>
    <lineage>
        <taxon>Bacteria</taxon>
        <taxon>Pseudomonadati</taxon>
        <taxon>Pseudomonadota</taxon>
        <taxon>Alphaproteobacteria</taxon>
        <taxon>Caulobacterales</taxon>
        <taxon>Caulobacteraceae</taxon>
        <taxon>Brevundimonas</taxon>
    </lineage>
</organism>
<evidence type="ECO:0000256" key="7">
    <source>
        <dbReference type="ARBA" id="ARBA00038093"/>
    </source>
</evidence>
<dbReference type="InterPro" id="IPR050556">
    <property type="entry name" value="Type_II_TA_system_RNase"/>
</dbReference>
<evidence type="ECO:0000256" key="2">
    <source>
        <dbReference type="ARBA" id="ARBA00022649"/>
    </source>
</evidence>
<keyword evidence="3" id="KW-0540">Nuclease</keyword>
<evidence type="ECO:0000313" key="10">
    <source>
        <dbReference type="Proteomes" id="UP000527324"/>
    </source>
</evidence>
<evidence type="ECO:0000256" key="1">
    <source>
        <dbReference type="ARBA" id="ARBA00001946"/>
    </source>
</evidence>
<dbReference type="PANTHER" id="PTHR33653">
    <property type="entry name" value="RIBONUCLEASE VAPC2"/>
    <property type="match status" value="1"/>
</dbReference>
<keyword evidence="5" id="KW-0378">Hydrolase</keyword>
<protein>
    <recommendedName>
        <fullName evidence="8">PIN domain-containing protein</fullName>
    </recommendedName>
</protein>
<evidence type="ECO:0000256" key="3">
    <source>
        <dbReference type="ARBA" id="ARBA00022722"/>
    </source>
</evidence>
<keyword evidence="2" id="KW-1277">Toxin-antitoxin system</keyword>
<dbReference type="EMBL" id="JACHOQ010000003">
    <property type="protein sequence ID" value="MBB5739948.1"/>
    <property type="molecule type" value="Genomic_DNA"/>
</dbReference>
<dbReference type="Pfam" id="PF01850">
    <property type="entry name" value="PIN"/>
    <property type="match status" value="1"/>
</dbReference>
<evidence type="ECO:0000259" key="8">
    <source>
        <dbReference type="Pfam" id="PF01850"/>
    </source>
</evidence>
<feature type="domain" description="PIN" evidence="8">
    <location>
        <begin position="5"/>
        <end position="106"/>
    </location>
</feature>
<evidence type="ECO:0000256" key="4">
    <source>
        <dbReference type="ARBA" id="ARBA00022723"/>
    </source>
</evidence>
<proteinExistence type="inferred from homology"/>
<sequence>MVAALLDSNILVDHLKGYPQATAEIGRYENPAISIVTWIEVMVGAADESSNHTRQFLDGFIVIGLDDAVAERAVVLRQTYRLKFPDAVIWAAAQTTGRLLVTRNTKDFPADEPGVRAPYQL</sequence>
<dbReference type="SUPFAM" id="SSF88723">
    <property type="entry name" value="PIN domain-like"/>
    <property type="match status" value="1"/>
</dbReference>
<keyword evidence="4" id="KW-0479">Metal-binding</keyword>
<evidence type="ECO:0000256" key="5">
    <source>
        <dbReference type="ARBA" id="ARBA00022801"/>
    </source>
</evidence>
<dbReference type="RefSeq" id="WP_183216324.1">
    <property type="nucleotide sequence ID" value="NZ_CAJFZW010000064.1"/>
</dbReference>
<dbReference type="AlphaFoldDB" id="A0A7W9FA25"/>
<dbReference type="Gene3D" id="3.40.50.1010">
    <property type="entry name" value="5'-nuclease"/>
    <property type="match status" value="1"/>
</dbReference>
<evidence type="ECO:0000313" key="9">
    <source>
        <dbReference type="EMBL" id="MBB5739948.1"/>
    </source>
</evidence>
<accession>A0A7W9FA25</accession>
<keyword evidence="6" id="KW-0460">Magnesium</keyword>
<comment type="caution">
    <text evidence="9">The sequence shown here is derived from an EMBL/GenBank/DDBJ whole genome shotgun (WGS) entry which is preliminary data.</text>
</comment>
<dbReference type="CDD" id="cd18737">
    <property type="entry name" value="PIN_VapC4-5_FitB-like"/>
    <property type="match status" value="1"/>
</dbReference>
<reference evidence="9 10" key="1">
    <citation type="submission" date="2020-08" db="EMBL/GenBank/DDBJ databases">
        <title>Genomic Encyclopedia of Type Strains, Phase IV (KMG-IV): sequencing the most valuable type-strain genomes for metagenomic binning, comparative biology and taxonomic classification.</title>
        <authorList>
            <person name="Goeker M."/>
        </authorList>
    </citation>
    <scope>NUCLEOTIDE SEQUENCE [LARGE SCALE GENOMIC DNA]</scope>
    <source>
        <strain evidence="9 10">DSM 4731</strain>
    </source>
</reference>
<name>A0A7W9FA25_9CAUL</name>
<dbReference type="InterPro" id="IPR029060">
    <property type="entry name" value="PIN-like_dom_sf"/>
</dbReference>
<keyword evidence="10" id="KW-1185">Reference proteome</keyword>
<dbReference type="InterPro" id="IPR002716">
    <property type="entry name" value="PIN_dom"/>
</dbReference>
<evidence type="ECO:0000256" key="6">
    <source>
        <dbReference type="ARBA" id="ARBA00022842"/>
    </source>
</evidence>